<organism evidence="1 2">
    <name type="scientific">Bauhinia variegata</name>
    <name type="common">Purple orchid tree</name>
    <name type="synonym">Phanera variegata</name>
    <dbReference type="NCBI Taxonomy" id="167791"/>
    <lineage>
        <taxon>Eukaryota</taxon>
        <taxon>Viridiplantae</taxon>
        <taxon>Streptophyta</taxon>
        <taxon>Embryophyta</taxon>
        <taxon>Tracheophyta</taxon>
        <taxon>Spermatophyta</taxon>
        <taxon>Magnoliopsida</taxon>
        <taxon>eudicotyledons</taxon>
        <taxon>Gunneridae</taxon>
        <taxon>Pentapetalae</taxon>
        <taxon>rosids</taxon>
        <taxon>fabids</taxon>
        <taxon>Fabales</taxon>
        <taxon>Fabaceae</taxon>
        <taxon>Cercidoideae</taxon>
        <taxon>Cercideae</taxon>
        <taxon>Bauhiniinae</taxon>
        <taxon>Bauhinia</taxon>
    </lineage>
</organism>
<evidence type="ECO:0000313" key="1">
    <source>
        <dbReference type="EMBL" id="KAI4333639.1"/>
    </source>
</evidence>
<protein>
    <submittedName>
        <fullName evidence="1">Uncharacterized protein</fullName>
    </submittedName>
</protein>
<dbReference type="EMBL" id="CM039432">
    <property type="protein sequence ID" value="KAI4333639.1"/>
    <property type="molecule type" value="Genomic_DNA"/>
</dbReference>
<name>A0ACB9NCW5_BAUVA</name>
<gene>
    <name evidence="1" type="ORF">L6164_018419</name>
</gene>
<dbReference type="Proteomes" id="UP000828941">
    <property type="component" value="Chromosome 7"/>
</dbReference>
<accession>A0ACB9NCW5</accession>
<comment type="caution">
    <text evidence="1">The sequence shown here is derived from an EMBL/GenBank/DDBJ whole genome shotgun (WGS) entry which is preliminary data.</text>
</comment>
<keyword evidence="2" id="KW-1185">Reference proteome</keyword>
<proteinExistence type="predicted"/>
<evidence type="ECO:0000313" key="2">
    <source>
        <dbReference type="Proteomes" id="UP000828941"/>
    </source>
</evidence>
<reference evidence="1 2" key="1">
    <citation type="journal article" date="2022" name="DNA Res.">
        <title>Chromosomal-level genome assembly of the orchid tree Bauhinia variegata (Leguminosae; Cercidoideae) supports the allotetraploid origin hypothesis of Bauhinia.</title>
        <authorList>
            <person name="Zhong Y."/>
            <person name="Chen Y."/>
            <person name="Zheng D."/>
            <person name="Pang J."/>
            <person name="Liu Y."/>
            <person name="Luo S."/>
            <person name="Meng S."/>
            <person name="Qian L."/>
            <person name="Wei D."/>
            <person name="Dai S."/>
            <person name="Zhou R."/>
        </authorList>
    </citation>
    <scope>NUCLEOTIDE SEQUENCE [LARGE SCALE GENOMIC DNA]</scope>
    <source>
        <strain evidence="1">BV-YZ2020</strain>
    </source>
</reference>
<sequence length="286" mass="31949">MQTQSRHHGKTKESQSPQGSSGKSEFRGNSAAEQAILDSLRSREFNRYAPTAGLLQTTRAIAEYLSCDLPYQLSSDDVFITSGCTQAIDVPVSLLVRPGANILLPRPGFPVYELSTAFRQVEVRHYDLLPEEPLWKRIHLPSFGEETVKRLGIVVIADEVYGHLAFVANPFVFGSIVPVLTLGLLSKRRIIPGWRLGWLVTNDPCGTFRKPKVVERMNKYFDILGGPASFIQAAVPSILEQTDEVFFKKTINILRHTSDICCKEIKDIPCISRPHKPQGSMVMIVQ</sequence>